<keyword evidence="1" id="KW-0812">Transmembrane</keyword>
<keyword evidence="1" id="KW-1133">Transmembrane helix</keyword>
<dbReference type="Gene3D" id="2.60.40.10">
    <property type="entry name" value="Immunoglobulins"/>
    <property type="match status" value="1"/>
</dbReference>
<name>A0A670ZFJ5_PSETE</name>
<dbReference type="InterPro" id="IPR013783">
    <property type="entry name" value="Ig-like_fold"/>
</dbReference>
<dbReference type="OMA" id="NHSMLTS"/>
<dbReference type="Ensembl" id="ENSPTXT00000021989.1">
    <property type="protein sequence ID" value="ENSPTXP00000021338.1"/>
    <property type="gene ID" value="ENSPTXG00000014770.1"/>
</dbReference>
<dbReference type="SUPFAM" id="SSF49265">
    <property type="entry name" value="Fibronectin type III"/>
    <property type="match status" value="1"/>
</dbReference>
<feature type="transmembrane region" description="Helical" evidence="1">
    <location>
        <begin position="20"/>
        <end position="42"/>
    </location>
</feature>
<dbReference type="AlphaFoldDB" id="A0A670ZFJ5"/>
<protein>
    <recommendedName>
        <fullName evidence="2">Fibronectin type-III domain-containing protein</fullName>
    </recommendedName>
</protein>
<dbReference type="PANTHER" id="PTHR32430">
    <property type="entry name" value="FIBRONECTIN TYPE III DOMAIN-CONTAINING PROTEIN 8"/>
    <property type="match status" value="1"/>
</dbReference>
<dbReference type="CDD" id="cd00063">
    <property type="entry name" value="FN3"/>
    <property type="match status" value="1"/>
</dbReference>
<reference evidence="3" key="1">
    <citation type="submission" date="2025-08" db="UniProtKB">
        <authorList>
            <consortium name="Ensembl"/>
        </authorList>
    </citation>
    <scope>IDENTIFICATION</scope>
</reference>
<proteinExistence type="predicted"/>
<organism evidence="3 4">
    <name type="scientific">Pseudonaja textilis</name>
    <name type="common">Eastern brown snake</name>
    <dbReference type="NCBI Taxonomy" id="8673"/>
    <lineage>
        <taxon>Eukaryota</taxon>
        <taxon>Metazoa</taxon>
        <taxon>Chordata</taxon>
        <taxon>Craniata</taxon>
        <taxon>Vertebrata</taxon>
        <taxon>Euteleostomi</taxon>
        <taxon>Lepidosauria</taxon>
        <taxon>Squamata</taxon>
        <taxon>Bifurcata</taxon>
        <taxon>Unidentata</taxon>
        <taxon>Episquamata</taxon>
        <taxon>Toxicofera</taxon>
        <taxon>Serpentes</taxon>
        <taxon>Colubroidea</taxon>
        <taxon>Elapidae</taxon>
        <taxon>Hydrophiinae</taxon>
        <taxon>Pseudonaja</taxon>
    </lineage>
</organism>
<feature type="domain" description="Fibronectin type-III" evidence="2">
    <location>
        <begin position="143"/>
        <end position="236"/>
    </location>
</feature>
<keyword evidence="4" id="KW-1185">Reference proteome</keyword>
<evidence type="ECO:0000256" key="1">
    <source>
        <dbReference type="SAM" id="Phobius"/>
    </source>
</evidence>
<dbReference type="PANTHER" id="PTHR32430:SF1">
    <property type="entry name" value="FIBRONECTIN TYPE III DOMAIN-CONTAINING PROTEIN 8"/>
    <property type="match status" value="1"/>
</dbReference>
<dbReference type="SMART" id="SM00060">
    <property type="entry name" value="FN3"/>
    <property type="match status" value="1"/>
</dbReference>
<dbReference type="Proteomes" id="UP000472273">
    <property type="component" value="Unplaced"/>
</dbReference>
<keyword evidence="1" id="KW-0472">Membrane</keyword>
<evidence type="ECO:0000313" key="3">
    <source>
        <dbReference type="Ensembl" id="ENSPTXP00000021338.1"/>
    </source>
</evidence>
<evidence type="ECO:0000313" key="4">
    <source>
        <dbReference type="Proteomes" id="UP000472273"/>
    </source>
</evidence>
<dbReference type="PROSITE" id="PS50853">
    <property type="entry name" value="FN3"/>
    <property type="match status" value="1"/>
</dbReference>
<dbReference type="GeneTree" id="ENSGT00960000192299"/>
<evidence type="ECO:0000259" key="2">
    <source>
        <dbReference type="PROSITE" id="PS50853"/>
    </source>
</evidence>
<reference evidence="3" key="2">
    <citation type="submission" date="2025-09" db="UniProtKB">
        <authorList>
            <consortium name="Ensembl"/>
        </authorList>
    </citation>
    <scope>IDENTIFICATION</scope>
</reference>
<accession>A0A670ZFJ5</accession>
<dbReference type="Pfam" id="PF00041">
    <property type="entry name" value="fn3"/>
    <property type="match status" value="1"/>
</dbReference>
<sequence length="275" mass="30201">WLSNVDLSRAVGSAYLDQISIFNLVITILDVVPLLLPLSVTLKGDRKNHSMLTSDSSDTSSYGLSNTMENSKNILYSTGSLPHTLDDLLAGMKVPQKEARQPLPARSKRSIQNEGVLINLDVSDGETSISDSGSESPVYVQLPPEPVIQEHTVSTINAKVSWAGPQNGELISFYELQLQEAKLEDQGKDIHWFCSQTEENLENLTPGTVYVIRVRALNVAGTGKWSPPYRVHTALGLGVLVQIPKDNKPSDVNSKDSFIRNASSLGTFKRRELQD</sequence>
<dbReference type="InterPro" id="IPR003961">
    <property type="entry name" value="FN3_dom"/>
</dbReference>
<dbReference type="InterPro" id="IPR036116">
    <property type="entry name" value="FN3_sf"/>
</dbReference>